<feature type="region of interest" description="Disordered" evidence="1">
    <location>
        <begin position="1"/>
        <end position="69"/>
    </location>
</feature>
<organism evidence="2">
    <name type="scientific">Tanacetum cinerariifolium</name>
    <name type="common">Dalmatian daisy</name>
    <name type="synonym">Chrysanthemum cinerariifolium</name>
    <dbReference type="NCBI Taxonomy" id="118510"/>
    <lineage>
        <taxon>Eukaryota</taxon>
        <taxon>Viridiplantae</taxon>
        <taxon>Streptophyta</taxon>
        <taxon>Embryophyta</taxon>
        <taxon>Tracheophyta</taxon>
        <taxon>Spermatophyta</taxon>
        <taxon>Magnoliopsida</taxon>
        <taxon>eudicotyledons</taxon>
        <taxon>Gunneridae</taxon>
        <taxon>Pentapetalae</taxon>
        <taxon>asterids</taxon>
        <taxon>campanulids</taxon>
        <taxon>Asterales</taxon>
        <taxon>Asteraceae</taxon>
        <taxon>Asteroideae</taxon>
        <taxon>Anthemideae</taxon>
        <taxon>Anthemidinae</taxon>
        <taxon>Tanacetum</taxon>
    </lineage>
</organism>
<evidence type="ECO:0000313" key="2">
    <source>
        <dbReference type="EMBL" id="GEZ11213.1"/>
    </source>
</evidence>
<proteinExistence type="predicted"/>
<accession>A0A699I332</accession>
<protein>
    <submittedName>
        <fullName evidence="2">Uncharacterized protein</fullName>
    </submittedName>
</protein>
<gene>
    <name evidence="2" type="ORF">Tci_483186</name>
</gene>
<name>A0A699I332_TANCI</name>
<dbReference type="EMBL" id="BKCJ010242051">
    <property type="protein sequence ID" value="GEZ11213.1"/>
    <property type="molecule type" value="Genomic_DNA"/>
</dbReference>
<sequence>MSVKYPAYVNLTSSSEEQPNKRTPSPPPRKKSFSPAEVPSKSISIKSTHYTSSSSPSESPTPTHVAPPPKLYFVIPIKQKPQELPPLLMSLNNPYVSTMDNWPYGPSNPSPPPRVS</sequence>
<feature type="compositionally biased region" description="Low complexity" evidence="1">
    <location>
        <begin position="40"/>
        <end position="64"/>
    </location>
</feature>
<evidence type="ECO:0000256" key="1">
    <source>
        <dbReference type="SAM" id="MobiDB-lite"/>
    </source>
</evidence>
<dbReference type="AlphaFoldDB" id="A0A699I332"/>
<comment type="caution">
    <text evidence="2">The sequence shown here is derived from an EMBL/GenBank/DDBJ whole genome shotgun (WGS) entry which is preliminary data.</text>
</comment>
<reference evidence="2" key="1">
    <citation type="journal article" date="2019" name="Sci. Rep.">
        <title>Draft genome of Tanacetum cinerariifolium, the natural source of mosquito coil.</title>
        <authorList>
            <person name="Yamashiro T."/>
            <person name="Shiraishi A."/>
            <person name="Satake H."/>
            <person name="Nakayama K."/>
        </authorList>
    </citation>
    <scope>NUCLEOTIDE SEQUENCE</scope>
</reference>